<dbReference type="EMBL" id="JABWDY010006937">
    <property type="protein sequence ID" value="KAF5203337.1"/>
    <property type="molecule type" value="Genomic_DNA"/>
</dbReference>
<keyword evidence="4" id="KW-1185">Reference proteome</keyword>
<feature type="non-terminal residue" evidence="3">
    <location>
        <position position="351"/>
    </location>
</feature>
<evidence type="ECO:0000313" key="3">
    <source>
        <dbReference type="EMBL" id="KAF5203337.1"/>
    </source>
</evidence>
<feature type="signal peptide" evidence="2">
    <location>
        <begin position="1"/>
        <end position="24"/>
    </location>
</feature>
<keyword evidence="2" id="KW-0732">Signal</keyword>
<organism evidence="3 4">
    <name type="scientific">Thalictrum thalictroides</name>
    <name type="common">Rue-anemone</name>
    <name type="synonym">Anemone thalictroides</name>
    <dbReference type="NCBI Taxonomy" id="46969"/>
    <lineage>
        <taxon>Eukaryota</taxon>
        <taxon>Viridiplantae</taxon>
        <taxon>Streptophyta</taxon>
        <taxon>Embryophyta</taxon>
        <taxon>Tracheophyta</taxon>
        <taxon>Spermatophyta</taxon>
        <taxon>Magnoliopsida</taxon>
        <taxon>Ranunculales</taxon>
        <taxon>Ranunculaceae</taxon>
        <taxon>Thalictroideae</taxon>
        <taxon>Thalictrum</taxon>
    </lineage>
</organism>
<gene>
    <name evidence="3" type="ORF">FRX31_007076</name>
</gene>
<sequence length="351" mass="37894">MRLTILLLCPILLVGFSSWSPAAGSISKSEIQEMGKNLKFCFKGIPYHLRSRSTVDSLAKACGDSWIVEEESINHTGDNARVIMKVVNLEKILRVLYLTESGQRFSVVVGVITTDDCLTGLEAGVSHVSAIAPQISMGESNAGISQALGSVGPPISSGPLGFEKGMLPNKFQILQEDGLDGAEPLMRPIEAIPLEVGARALPLVDLTRDEEPIVPVSSINRGREIKGQARPKGRGRGPGQIIWAHRHPWMNHRGKSQTRSGPRRRDNEGTHEQFNETSLAPQDAPVGGPTPDTTITPSHSDARSPPNVGNRDFMQGECSRVADQGDGNLRHLLASNIVNGSSEVDLRNLID</sequence>
<feature type="chain" id="PRO_5029735998" evidence="2">
    <location>
        <begin position="25"/>
        <end position="351"/>
    </location>
</feature>
<dbReference type="Proteomes" id="UP000554482">
    <property type="component" value="Unassembled WGS sequence"/>
</dbReference>
<accession>A0A7J6X2M7</accession>
<evidence type="ECO:0000256" key="1">
    <source>
        <dbReference type="SAM" id="MobiDB-lite"/>
    </source>
</evidence>
<name>A0A7J6X2M7_THATH</name>
<evidence type="ECO:0000313" key="4">
    <source>
        <dbReference type="Proteomes" id="UP000554482"/>
    </source>
</evidence>
<feature type="compositionally biased region" description="Basic residues" evidence="1">
    <location>
        <begin position="244"/>
        <end position="256"/>
    </location>
</feature>
<proteinExistence type="predicted"/>
<evidence type="ECO:0000256" key="2">
    <source>
        <dbReference type="SAM" id="SignalP"/>
    </source>
</evidence>
<comment type="caution">
    <text evidence="3">The sequence shown here is derived from an EMBL/GenBank/DDBJ whole genome shotgun (WGS) entry which is preliminary data.</text>
</comment>
<feature type="region of interest" description="Disordered" evidence="1">
    <location>
        <begin position="219"/>
        <end position="313"/>
    </location>
</feature>
<feature type="compositionally biased region" description="Basic and acidic residues" evidence="1">
    <location>
        <begin position="263"/>
        <end position="274"/>
    </location>
</feature>
<reference evidence="3 4" key="1">
    <citation type="submission" date="2020-06" db="EMBL/GenBank/DDBJ databases">
        <title>Transcriptomic and genomic resources for Thalictrum thalictroides and T. hernandezii: Facilitating candidate gene discovery in an emerging model plant lineage.</title>
        <authorList>
            <person name="Arias T."/>
            <person name="Riano-Pachon D.M."/>
            <person name="Di Stilio V.S."/>
        </authorList>
    </citation>
    <scope>NUCLEOTIDE SEQUENCE [LARGE SCALE GENOMIC DNA]</scope>
    <source>
        <strain evidence="4">cv. WT478/WT964</strain>
        <tissue evidence="3">Leaves</tissue>
    </source>
</reference>
<dbReference type="AlphaFoldDB" id="A0A7J6X2M7"/>
<protein>
    <submittedName>
        <fullName evidence="3">Uncharacterized protein</fullName>
    </submittedName>
</protein>